<proteinExistence type="predicted"/>
<dbReference type="Proteomes" id="UP000707071">
    <property type="component" value="Unassembled WGS sequence"/>
</dbReference>
<accession>A0A9P7TY89</accession>
<keyword evidence="3" id="KW-1185">Reference proteome</keyword>
<name>A0A9P7TY89_9HYPO</name>
<gene>
    <name evidence="2" type="ORF">E4U09_007234</name>
</gene>
<feature type="compositionally biased region" description="Pro residues" evidence="1">
    <location>
        <begin position="107"/>
        <end position="119"/>
    </location>
</feature>
<organism evidence="2 3">
    <name type="scientific">Claviceps aff. purpurea</name>
    <dbReference type="NCBI Taxonomy" id="1967640"/>
    <lineage>
        <taxon>Eukaryota</taxon>
        <taxon>Fungi</taxon>
        <taxon>Dikarya</taxon>
        <taxon>Ascomycota</taxon>
        <taxon>Pezizomycotina</taxon>
        <taxon>Sordariomycetes</taxon>
        <taxon>Hypocreomycetidae</taxon>
        <taxon>Hypocreales</taxon>
        <taxon>Clavicipitaceae</taxon>
        <taxon>Claviceps</taxon>
    </lineage>
</organism>
<evidence type="ECO:0000313" key="3">
    <source>
        <dbReference type="Proteomes" id="UP000707071"/>
    </source>
</evidence>
<sequence>MLHAEVTRARNAFTEPRRSAPSSNTITIENLDQSVEKAIQKTLRAPPTSQSKRLSKVRPLGEARRAFWIAFSTDWSRFSIVMMLLLGAERRGSGGTTWASIAARGVPGPPGPHNPPPMAVPSRLHREH</sequence>
<evidence type="ECO:0000256" key="1">
    <source>
        <dbReference type="SAM" id="MobiDB-lite"/>
    </source>
</evidence>
<reference evidence="2 3" key="1">
    <citation type="journal article" date="2020" name="bioRxiv">
        <title>Whole genome comparisons of ergot fungi reveals the divergence and evolution of species within the genus Claviceps are the result of varying mechanisms driving genome evolution and host range expansion.</title>
        <authorList>
            <person name="Wyka S.A."/>
            <person name="Mondo S.J."/>
            <person name="Liu M."/>
            <person name="Dettman J."/>
            <person name="Nalam V."/>
            <person name="Broders K.D."/>
        </authorList>
    </citation>
    <scope>NUCLEOTIDE SEQUENCE [LARGE SCALE GENOMIC DNA]</scope>
    <source>
        <strain evidence="2 3">Clav52</strain>
    </source>
</reference>
<protein>
    <submittedName>
        <fullName evidence="2">Uncharacterized protein</fullName>
    </submittedName>
</protein>
<feature type="region of interest" description="Disordered" evidence="1">
    <location>
        <begin position="1"/>
        <end position="28"/>
    </location>
</feature>
<feature type="region of interest" description="Disordered" evidence="1">
    <location>
        <begin position="99"/>
        <end position="128"/>
    </location>
</feature>
<evidence type="ECO:0000313" key="2">
    <source>
        <dbReference type="EMBL" id="KAG6285590.1"/>
    </source>
</evidence>
<comment type="caution">
    <text evidence="2">The sequence shown here is derived from an EMBL/GenBank/DDBJ whole genome shotgun (WGS) entry which is preliminary data.</text>
</comment>
<dbReference type="EMBL" id="SRRH01000710">
    <property type="protein sequence ID" value="KAG6285590.1"/>
    <property type="molecule type" value="Genomic_DNA"/>
</dbReference>
<dbReference type="AlphaFoldDB" id="A0A9P7TY89"/>